<dbReference type="SUPFAM" id="SSF53383">
    <property type="entry name" value="PLP-dependent transferases"/>
    <property type="match status" value="1"/>
</dbReference>
<comment type="subunit">
    <text evidence="7">Homodimer.</text>
</comment>
<feature type="binding site" evidence="7">
    <location>
        <position position="276"/>
    </location>
    <ligand>
        <name>N(2)-acetyl-L-ornithine</name>
        <dbReference type="ChEBI" id="CHEBI:57805"/>
    </ligand>
</feature>
<dbReference type="GO" id="GO:0031299">
    <property type="term" value="F:taurine-pyruvate aminotransferase activity"/>
    <property type="evidence" value="ECO:0007669"/>
    <property type="project" value="UniProtKB-EC"/>
</dbReference>
<dbReference type="GO" id="GO:0030170">
    <property type="term" value="F:pyridoxal phosphate binding"/>
    <property type="evidence" value="ECO:0007669"/>
    <property type="project" value="InterPro"/>
</dbReference>
<dbReference type="HOGENOM" id="CLU_016922_10_1_7"/>
<comment type="cofactor">
    <cofactor evidence="7">
        <name>pyridoxal 5'-phosphate</name>
        <dbReference type="ChEBI" id="CHEBI:597326"/>
    </cofactor>
    <text evidence="7">Binds 1 pyridoxal phosphate per subunit.</text>
</comment>
<proteinExistence type="inferred from homology"/>
<dbReference type="Pfam" id="PF00202">
    <property type="entry name" value="Aminotran_3"/>
    <property type="match status" value="1"/>
</dbReference>
<dbReference type="InterPro" id="IPR004636">
    <property type="entry name" value="AcOrn/SuccOrn_fam"/>
</dbReference>
<evidence type="ECO:0000313" key="8">
    <source>
        <dbReference type="EMBL" id="ADK85248.1"/>
    </source>
</evidence>
<evidence type="ECO:0000256" key="5">
    <source>
        <dbReference type="ARBA" id="ARBA00023317"/>
    </source>
</evidence>
<evidence type="ECO:0000256" key="6">
    <source>
        <dbReference type="ARBA" id="ARBA00052998"/>
    </source>
</evidence>
<dbReference type="NCBIfam" id="NF002325">
    <property type="entry name" value="PRK01278.1"/>
    <property type="match status" value="1"/>
</dbReference>
<dbReference type="GO" id="GO:0006526">
    <property type="term" value="P:L-arginine biosynthetic process"/>
    <property type="evidence" value="ECO:0007669"/>
    <property type="project" value="UniProtKB-UniRule"/>
</dbReference>
<dbReference type="PANTHER" id="PTHR11986">
    <property type="entry name" value="AMINOTRANSFERASE CLASS III"/>
    <property type="match status" value="1"/>
</dbReference>
<dbReference type="UniPathway" id="UPA00068">
    <property type="reaction ID" value="UER00109"/>
</dbReference>
<keyword evidence="7" id="KW-0963">Cytoplasm</keyword>
<feature type="binding site" evidence="7">
    <location>
        <begin position="219"/>
        <end position="222"/>
    </location>
    <ligand>
        <name>pyridoxal 5'-phosphate</name>
        <dbReference type="ChEBI" id="CHEBI:597326"/>
    </ligand>
</feature>
<dbReference type="RefSeq" id="WP_013258689.1">
    <property type="nucleotide sequence ID" value="NC_014365.1"/>
</dbReference>
<evidence type="ECO:0000256" key="4">
    <source>
        <dbReference type="ARBA" id="ARBA00022898"/>
    </source>
</evidence>
<keyword evidence="5" id="KW-0670">Pyruvate</keyword>
<dbReference type="Gene3D" id="3.90.1150.10">
    <property type="entry name" value="Aspartate Aminotransferase, domain 1"/>
    <property type="match status" value="1"/>
</dbReference>
<dbReference type="PIRSF" id="PIRSF000521">
    <property type="entry name" value="Transaminase_4ab_Lys_Orn"/>
    <property type="match status" value="1"/>
</dbReference>
<dbReference type="InterPro" id="IPR015422">
    <property type="entry name" value="PyrdxlP-dep_Trfase_small"/>
</dbReference>
<feature type="binding site" evidence="7">
    <location>
        <begin position="102"/>
        <end position="103"/>
    </location>
    <ligand>
        <name>pyridoxal 5'-phosphate</name>
        <dbReference type="ChEBI" id="CHEBI:597326"/>
    </ligand>
</feature>
<evidence type="ECO:0000256" key="7">
    <source>
        <dbReference type="HAMAP-Rule" id="MF_01107"/>
    </source>
</evidence>
<dbReference type="InterPro" id="IPR005814">
    <property type="entry name" value="Aminotrans_3"/>
</dbReference>
<feature type="binding site" evidence="7">
    <location>
        <position position="134"/>
    </location>
    <ligand>
        <name>pyridoxal 5'-phosphate</name>
        <dbReference type="ChEBI" id="CHEBI:597326"/>
    </ligand>
</feature>
<feature type="modified residue" description="N6-(pyridoxal phosphate)lysine" evidence="7">
    <location>
        <position position="248"/>
    </location>
</feature>
<keyword evidence="7" id="KW-0055">Arginine biosynthesis</keyword>
<dbReference type="GO" id="GO:0003992">
    <property type="term" value="F:N2-acetyl-L-ornithine:2-oxoglutarate 5-aminotransferase activity"/>
    <property type="evidence" value="ECO:0007669"/>
    <property type="project" value="UniProtKB-UniRule"/>
</dbReference>
<protein>
    <recommendedName>
        <fullName evidence="7">Acetylornithine aminotransferase</fullName>
        <shortName evidence="7">ACOAT</shortName>
        <ecNumber evidence="7">2.6.1.11</ecNumber>
    </recommendedName>
</protein>
<comment type="miscellaneous">
    <text evidence="7">May also have succinyldiaminopimelate aminotransferase activity, thus carrying out the corresponding step in lysine biosynthesis.</text>
</comment>
<dbReference type="NCBIfam" id="TIGR00707">
    <property type="entry name" value="argD"/>
    <property type="match status" value="1"/>
</dbReference>
<keyword evidence="3 7" id="KW-0808">Transferase</keyword>
<dbReference type="EC" id="2.6.1.11" evidence="7"/>
<dbReference type="AlphaFoldDB" id="E1QI55"/>
<feature type="binding site" evidence="7">
    <location>
        <position position="277"/>
    </location>
    <ligand>
        <name>pyridoxal 5'-phosphate</name>
        <dbReference type="ChEBI" id="CHEBI:597326"/>
    </ligand>
</feature>
<feature type="binding site" evidence="7">
    <location>
        <position position="137"/>
    </location>
    <ligand>
        <name>N(2)-acetyl-L-ornithine</name>
        <dbReference type="ChEBI" id="CHEBI:57805"/>
    </ligand>
</feature>
<gene>
    <name evidence="7" type="primary">argD</name>
    <name evidence="8" type="ordered locus">Deba_1883</name>
</gene>
<keyword evidence="1 7" id="KW-0032">Aminotransferase</keyword>
<dbReference type="InterPro" id="IPR050103">
    <property type="entry name" value="Class-III_PLP-dep_AT"/>
</dbReference>
<keyword evidence="9" id="KW-1185">Reference proteome</keyword>
<evidence type="ECO:0000256" key="2">
    <source>
        <dbReference type="ARBA" id="ARBA00022605"/>
    </source>
</evidence>
<dbReference type="HAMAP" id="MF_01107">
    <property type="entry name" value="ArgD_aminotrans_3"/>
    <property type="match status" value="1"/>
</dbReference>
<dbReference type="eggNOG" id="COG4992">
    <property type="taxonomic scope" value="Bacteria"/>
</dbReference>
<dbReference type="InterPro" id="IPR015421">
    <property type="entry name" value="PyrdxlP-dep_Trfase_major"/>
</dbReference>
<dbReference type="InterPro" id="IPR015424">
    <property type="entry name" value="PyrdxlP-dep_Trfase"/>
</dbReference>
<dbReference type="GO" id="GO:0042802">
    <property type="term" value="F:identical protein binding"/>
    <property type="evidence" value="ECO:0007669"/>
    <property type="project" value="TreeGrafter"/>
</dbReference>
<dbReference type="Proteomes" id="UP000009047">
    <property type="component" value="Chromosome"/>
</dbReference>
<evidence type="ECO:0000313" key="9">
    <source>
        <dbReference type="Proteomes" id="UP000009047"/>
    </source>
</evidence>
<dbReference type="OrthoDB" id="9801834at2"/>
<sequence length="398" mass="42758">MTSQEKIDQYVMQTYGRFPVTFVRGEGCLLWDDQGKSYIDFLAGIAVCGLGHANPEVAEAVCAQAKKLLHVSNLFYTEPQARVAELLVQNSFADRVFFCNSGAEANEGALKLSRLWGKAFKDGAHEVVTIQGSFHGRTIATLSATGQEKIQKGYDPLVSRFKYAPWGDLEAITAAVDEKVCAVMLEPILGEGGVVPPPEGYLPAVRRLCDKTGTMLIFDEIQTGLGRTGKLFAHEHFGVKPDVMTLAKGLGNGLPVGAVCATSEAAALFQPGSHATTFGAGPLIMEAARVVLETLLRPGFLERVQQAGKKLRKGLEGLCQKYPGHKLEARGLGLMRALILPTPGATVVKKMLQRGFVINCTQDKILRFVPPLIIEDAHIDALIGALDEMLAAGEIAAG</sequence>
<comment type="subcellular location">
    <subcellularLocation>
        <location evidence="7">Cytoplasm</location>
    </subcellularLocation>
</comment>
<dbReference type="Gene3D" id="3.40.640.10">
    <property type="entry name" value="Type I PLP-dependent aspartate aminotransferase-like (Major domain)"/>
    <property type="match status" value="1"/>
</dbReference>
<accession>E1QI55</accession>
<dbReference type="PANTHER" id="PTHR11986:SF79">
    <property type="entry name" value="ACETYLORNITHINE AMINOTRANSFERASE, MITOCHONDRIAL"/>
    <property type="match status" value="1"/>
</dbReference>
<comment type="catalytic activity">
    <reaction evidence="6">
        <text>taurine + pyruvate = sulfoacetaldehyde + L-alanine</text>
        <dbReference type="Rhea" id="RHEA:10420"/>
        <dbReference type="ChEBI" id="CHEBI:15361"/>
        <dbReference type="ChEBI" id="CHEBI:57972"/>
        <dbReference type="ChEBI" id="CHEBI:58246"/>
        <dbReference type="ChEBI" id="CHEBI:507393"/>
        <dbReference type="EC" id="2.6.1.77"/>
    </reaction>
    <physiologicalReaction direction="left-to-right" evidence="6">
        <dbReference type="Rhea" id="RHEA:10421"/>
    </physiologicalReaction>
</comment>
<name>E1QI55_DESB2</name>
<dbReference type="KEGG" id="dbr:Deba_1883"/>
<dbReference type="STRING" id="644282.Deba_1883"/>
<keyword evidence="4 7" id="KW-0663">Pyridoxal phosphate</keyword>
<comment type="similarity">
    <text evidence="7">Belongs to the class-III pyridoxal-phosphate-dependent aminotransferase family. ArgD subfamily.</text>
</comment>
<dbReference type="CDD" id="cd00610">
    <property type="entry name" value="OAT_like"/>
    <property type="match status" value="1"/>
</dbReference>
<dbReference type="FunFam" id="3.40.640.10:FF:000004">
    <property type="entry name" value="Acetylornithine aminotransferase"/>
    <property type="match status" value="1"/>
</dbReference>
<dbReference type="PROSITE" id="PS00600">
    <property type="entry name" value="AA_TRANSFER_CLASS_3"/>
    <property type="match status" value="1"/>
</dbReference>
<dbReference type="GO" id="GO:0005737">
    <property type="term" value="C:cytoplasm"/>
    <property type="evidence" value="ECO:0007669"/>
    <property type="project" value="UniProtKB-SubCell"/>
</dbReference>
<dbReference type="EMBL" id="CP002085">
    <property type="protein sequence ID" value="ADK85248.1"/>
    <property type="molecule type" value="Genomic_DNA"/>
</dbReference>
<keyword evidence="2 7" id="KW-0028">Amino-acid biosynthesis</keyword>
<evidence type="ECO:0000256" key="1">
    <source>
        <dbReference type="ARBA" id="ARBA00022576"/>
    </source>
</evidence>
<dbReference type="InterPro" id="IPR049704">
    <property type="entry name" value="Aminotrans_3_PPA_site"/>
</dbReference>
<reference evidence="8 9" key="1">
    <citation type="journal article" date="2010" name="Stand. Genomic Sci.">
        <title>Complete genome sequence of Desulfarculus baarsii type strain (2st14).</title>
        <authorList>
            <person name="Sun H."/>
            <person name="Spring S."/>
            <person name="Lapidus A."/>
            <person name="Davenport K."/>
            <person name="Del Rio T.G."/>
            <person name="Tice H."/>
            <person name="Nolan M."/>
            <person name="Copeland A."/>
            <person name="Cheng J.F."/>
            <person name="Lucas S."/>
            <person name="Tapia R."/>
            <person name="Goodwin L."/>
            <person name="Pitluck S."/>
            <person name="Ivanova N."/>
            <person name="Pagani I."/>
            <person name="Mavromatis K."/>
            <person name="Ovchinnikova G."/>
            <person name="Pati A."/>
            <person name="Chen A."/>
            <person name="Palaniappan K."/>
            <person name="Hauser L."/>
            <person name="Chang Y.J."/>
            <person name="Jeffries C.D."/>
            <person name="Detter J.C."/>
            <person name="Han C."/>
            <person name="Rohde M."/>
            <person name="Brambilla E."/>
            <person name="Goker M."/>
            <person name="Woyke T."/>
            <person name="Bristow J."/>
            <person name="Eisen J.A."/>
            <person name="Markowitz V."/>
            <person name="Hugenholtz P."/>
            <person name="Kyrpides N.C."/>
            <person name="Klenk H.P."/>
            <person name="Land M."/>
        </authorList>
    </citation>
    <scope>NUCLEOTIDE SEQUENCE [LARGE SCALE GENOMIC DNA]</scope>
    <source>
        <strain evidence="9">ATCC 33931 / DSM 2075 / LMG 7858 / VKM B-1802 / 2st14</strain>
    </source>
</reference>
<evidence type="ECO:0000256" key="3">
    <source>
        <dbReference type="ARBA" id="ARBA00022679"/>
    </source>
</evidence>
<comment type="pathway">
    <text evidence="7">Amino-acid biosynthesis; L-arginine biosynthesis; N(2)-acetyl-L-ornithine from L-glutamate: step 4/4.</text>
</comment>
<organism evidence="8 9">
    <name type="scientific">Desulfarculus baarsii (strain ATCC 33931 / DSM 2075 / LMG 7858 / VKM B-1802 / 2st14)</name>
    <dbReference type="NCBI Taxonomy" id="644282"/>
    <lineage>
        <taxon>Bacteria</taxon>
        <taxon>Pseudomonadati</taxon>
        <taxon>Thermodesulfobacteriota</taxon>
        <taxon>Desulfarculia</taxon>
        <taxon>Desulfarculales</taxon>
        <taxon>Desulfarculaceae</taxon>
        <taxon>Desulfarculus</taxon>
    </lineage>
</organism>
<comment type="catalytic activity">
    <reaction evidence="7">
        <text>N(2)-acetyl-L-ornithine + 2-oxoglutarate = N-acetyl-L-glutamate 5-semialdehyde + L-glutamate</text>
        <dbReference type="Rhea" id="RHEA:18049"/>
        <dbReference type="ChEBI" id="CHEBI:16810"/>
        <dbReference type="ChEBI" id="CHEBI:29123"/>
        <dbReference type="ChEBI" id="CHEBI:29985"/>
        <dbReference type="ChEBI" id="CHEBI:57805"/>
        <dbReference type="EC" id="2.6.1.11"/>
    </reaction>
</comment>